<name>A0A9X9LZH8_GULGU</name>
<sequence length="112" mass="12030">MTLLRCTNCITSWPRAGAPGFHSQALLHLSNPPSPSLLQPYGTVMVSPMHRGGLWTLPLACVIPAALNTLVPHSLSKEPPVLLRLGSQRTHKGEAAASPDHHSPPHRMSPLL</sequence>
<feature type="compositionally biased region" description="Basic and acidic residues" evidence="1">
    <location>
        <begin position="91"/>
        <end position="103"/>
    </location>
</feature>
<keyword evidence="3" id="KW-1185">Reference proteome</keyword>
<organism evidence="2 3">
    <name type="scientific">Gulo gulo</name>
    <name type="common">Wolverine</name>
    <name type="synonym">Gluton</name>
    <dbReference type="NCBI Taxonomy" id="48420"/>
    <lineage>
        <taxon>Eukaryota</taxon>
        <taxon>Metazoa</taxon>
        <taxon>Chordata</taxon>
        <taxon>Craniata</taxon>
        <taxon>Vertebrata</taxon>
        <taxon>Euteleostomi</taxon>
        <taxon>Mammalia</taxon>
        <taxon>Eutheria</taxon>
        <taxon>Laurasiatheria</taxon>
        <taxon>Carnivora</taxon>
        <taxon>Caniformia</taxon>
        <taxon>Musteloidea</taxon>
        <taxon>Mustelidae</taxon>
        <taxon>Guloninae</taxon>
        <taxon>Gulo</taxon>
    </lineage>
</organism>
<comment type="caution">
    <text evidence="2">The sequence shown here is derived from an EMBL/GenBank/DDBJ whole genome shotgun (WGS) entry which is preliminary data.</text>
</comment>
<dbReference type="Proteomes" id="UP000269945">
    <property type="component" value="Unassembled WGS sequence"/>
</dbReference>
<reference evidence="2 3" key="1">
    <citation type="submission" date="2018-10" db="EMBL/GenBank/DDBJ databases">
        <authorList>
            <person name="Ekblom R."/>
            <person name="Jareborg N."/>
        </authorList>
    </citation>
    <scope>NUCLEOTIDE SEQUENCE [LARGE SCALE GENOMIC DNA]</scope>
    <source>
        <tissue evidence="2">Muscle</tissue>
    </source>
</reference>
<proteinExistence type="predicted"/>
<protein>
    <submittedName>
        <fullName evidence="2">Uncharacterized protein</fullName>
    </submittedName>
</protein>
<gene>
    <name evidence="2" type="ORF">BN2614_LOCUS3</name>
</gene>
<feature type="region of interest" description="Disordered" evidence="1">
    <location>
        <begin position="87"/>
        <end position="112"/>
    </location>
</feature>
<dbReference type="AlphaFoldDB" id="A0A9X9LZH8"/>
<feature type="non-terminal residue" evidence="2">
    <location>
        <position position="112"/>
    </location>
</feature>
<evidence type="ECO:0000313" key="3">
    <source>
        <dbReference type="Proteomes" id="UP000269945"/>
    </source>
</evidence>
<accession>A0A9X9LZH8</accession>
<dbReference type="EMBL" id="CYRY02032179">
    <property type="protein sequence ID" value="VCX10078.1"/>
    <property type="molecule type" value="Genomic_DNA"/>
</dbReference>
<evidence type="ECO:0000256" key="1">
    <source>
        <dbReference type="SAM" id="MobiDB-lite"/>
    </source>
</evidence>
<evidence type="ECO:0000313" key="2">
    <source>
        <dbReference type="EMBL" id="VCX10078.1"/>
    </source>
</evidence>